<proteinExistence type="predicted"/>
<gene>
    <name evidence="2" type="ORF">AADEFJLK_04500</name>
</gene>
<accession>A0A2S5CG13</accession>
<evidence type="ECO:0000313" key="3">
    <source>
        <dbReference type="Proteomes" id="UP000237423"/>
    </source>
</evidence>
<reference evidence="2 3" key="1">
    <citation type="submission" date="2017-11" db="EMBL/GenBank/DDBJ databases">
        <title>Draft Genome Sequence of Methylobacter psychrotolerans Sph1T, an Obligate Methanotroph from Low-Temperature Environments.</title>
        <authorList>
            <person name="Oshkin I.Y."/>
            <person name="Miroshnikov K."/>
            <person name="Belova S.E."/>
            <person name="Korzhenkov A."/>
            <person name="Toshchakov S.V."/>
            <person name="Dedysh S.N."/>
        </authorList>
    </citation>
    <scope>NUCLEOTIDE SEQUENCE [LARGE SCALE GENOMIC DNA]</scope>
    <source>
        <strain evidence="2 3">Sph1</strain>
    </source>
</reference>
<evidence type="ECO:0000256" key="1">
    <source>
        <dbReference type="SAM" id="MobiDB-lite"/>
    </source>
</evidence>
<name>A0A2S5CG13_9GAMM</name>
<organism evidence="2 3">
    <name type="scientific">Methylovulum psychrotolerans</name>
    <dbReference type="NCBI Taxonomy" id="1704499"/>
    <lineage>
        <taxon>Bacteria</taxon>
        <taxon>Pseudomonadati</taxon>
        <taxon>Pseudomonadota</taxon>
        <taxon>Gammaproteobacteria</taxon>
        <taxon>Methylococcales</taxon>
        <taxon>Methylococcaceae</taxon>
        <taxon>Methylovulum</taxon>
    </lineage>
</organism>
<dbReference type="AlphaFoldDB" id="A0A2S5CG13"/>
<feature type="region of interest" description="Disordered" evidence="1">
    <location>
        <begin position="41"/>
        <end position="76"/>
    </location>
</feature>
<dbReference type="EMBL" id="PGFZ01000026">
    <property type="protein sequence ID" value="POZ49740.1"/>
    <property type="molecule type" value="Genomic_DNA"/>
</dbReference>
<protein>
    <submittedName>
        <fullName evidence="2">Uncharacterized protein</fullName>
    </submittedName>
</protein>
<sequence>MFDFLYLYQPLKLEGLVAAQATIQKHPHGMGEQLADDTVGQVPKVTRPDPFDVEPFGQLSDNGFNQPSGGRQLPDEGLRARVVHVFP</sequence>
<comment type="caution">
    <text evidence="2">The sequence shown here is derived from an EMBL/GenBank/DDBJ whole genome shotgun (WGS) entry which is preliminary data.</text>
</comment>
<evidence type="ECO:0000313" key="2">
    <source>
        <dbReference type="EMBL" id="POZ49740.1"/>
    </source>
</evidence>
<dbReference type="Proteomes" id="UP000237423">
    <property type="component" value="Unassembled WGS sequence"/>
</dbReference>
<feature type="compositionally biased region" description="Polar residues" evidence="1">
    <location>
        <begin position="59"/>
        <end position="69"/>
    </location>
</feature>